<dbReference type="Pfam" id="PF06028">
    <property type="entry name" value="DUF915"/>
    <property type="match status" value="1"/>
</dbReference>
<dbReference type="Proteomes" id="UP000283633">
    <property type="component" value="Unassembled WGS sequence"/>
</dbReference>
<dbReference type="SUPFAM" id="SSF53474">
    <property type="entry name" value="alpha/beta-Hydrolases"/>
    <property type="match status" value="1"/>
</dbReference>
<gene>
    <name evidence="2" type="ORF">D1831_02705</name>
</gene>
<dbReference type="Gene3D" id="3.40.50.1820">
    <property type="entry name" value="alpha/beta hydrolase"/>
    <property type="match status" value="1"/>
</dbReference>
<sequence length="282" mass="31355">MWKKLGWLSVVLVTGLLLTGCRATTPTTKSNASGRVTAVPTLFFHGYGSSINAETHMANAAVKAGVTRSVVQAQVANDGSVRLKGHFKAGERSPIVEVGFANNRNGNYRVAGRWVKNVVVTLQQRYRIKAFNVVGHSMGNMAIVYYLLQYGANKRLPQLRKQVDIAGHFNGILGMNDEPNRMKLKVDGQPMKMDADYRTLLKLRQTLPKNQIQVLNIYGDKNDGTHSDGRVSNASSQSLRYLVAPRAQSYREKRIVGPAAQHSRLHENAQVDRALIKFIWNQ</sequence>
<feature type="chain" id="PRO_5039212256" evidence="1">
    <location>
        <begin position="24"/>
        <end position="282"/>
    </location>
</feature>
<evidence type="ECO:0000256" key="1">
    <source>
        <dbReference type="SAM" id="SignalP"/>
    </source>
</evidence>
<dbReference type="PROSITE" id="PS51257">
    <property type="entry name" value="PROKAR_LIPOPROTEIN"/>
    <property type="match status" value="1"/>
</dbReference>
<evidence type="ECO:0000313" key="3">
    <source>
        <dbReference type="Proteomes" id="UP000283633"/>
    </source>
</evidence>
<keyword evidence="2" id="KW-0378">Hydrolase</keyword>
<dbReference type="InterPro" id="IPR029058">
    <property type="entry name" value="AB_hydrolase_fold"/>
</dbReference>
<dbReference type="InterPro" id="IPR010315">
    <property type="entry name" value="DUF915_hydro-like"/>
</dbReference>
<keyword evidence="1" id="KW-0732">Signal</keyword>
<dbReference type="RefSeq" id="WP_125071388.1">
    <property type="nucleotide sequence ID" value="NZ_QWZQ01000006.1"/>
</dbReference>
<dbReference type="EMBL" id="QWZQ01000006">
    <property type="protein sequence ID" value="RRK11306.1"/>
    <property type="molecule type" value="Genomic_DNA"/>
</dbReference>
<dbReference type="GO" id="GO:0016787">
    <property type="term" value="F:hydrolase activity"/>
    <property type="evidence" value="ECO:0007669"/>
    <property type="project" value="UniProtKB-KW"/>
</dbReference>
<accession>A0A426D9S7</accession>
<dbReference type="OrthoDB" id="503948at2"/>
<proteinExistence type="predicted"/>
<feature type="signal peptide" evidence="1">
    <location>
        <begin position="1"/>
        <end position="23"/>
    </location>
</feature>
<evidence type="ECO:0000313" key="2">
    <source>
        <dbReference type="EMBL" id="RRK11306.1"/>
    </source>
</evidence>
<dbReference type="AlphaFoldDB" id="A0A426D9S7"/>
<reference evidence="2 3" key="1">
    <citation type="submission" date="2018-08" db="EMBL/GenBank/DDBJ databases">
        <title>Genome Lactobacillus garii FI11369.</title>
        <authorList>
            <person name="Diaz M."/>
            <person name="Narbad A."/>
        </authorList>
    </citation>
    <scope>NUCLEOTIDE SEQUENCE [LARGE SCALE GENOMIC DNA]</scope>
    <source>
        <strain evidence="2 3">FI11369</strain>
    </source>
</reference>
<protein>
    <submittedName>
        <fullName evidence="2">Alpha/beta hydrolase</fullName>
    </submittedName>
</protein>
<organism evidence="2 3">
    <name type="scientific">Lactiplantibacillus garii</name>
    <dbReference type="NCBI Taxonomy" id="2306423"/>
    <lineage>
        <taxon>Bacteria</taxon>
        <taxon>Bacillati</taxon>
        <taxon>Bacillota</taxon>
        <taxon>Bacilli</taxon>
        <taxon>Lactobacillales</taxon>
        <taxon>Lactobacillaceae</taxon>
        <taxon>Lactiplantibacillus</taxon>
    </lineage>
</organism>
<keyword evidence="3" id="KW-1185">Reference proteome</keyword>
<name>A0A426D9S7_9LACO</name>
<comment type="caution">
    <text evidence="2">The sequence shown here is derived from an EMBL/GenBank/DDBJ whole genome shotgun (WGS) entry which is preliminary data.</text>
</comment>